<keyword evidence="3" id="KW-1185">Reference proteome</keyword>
<evidence type="ECO:0000256" key="1">
    <source>
        <dbReference type="SAM" id="MobiDB-lite"/>
    </source>
</evidence>
<proteinExistence type="predicted"/>
<evidence type="ECO:0000313" key="3">
    <source>
        <dbReference type="Proteomes" id="UP000765509"/>
    </source>
</evidence>
<feature type="compositionally biased region" description="Polar residues" evidence="1">
    <location>
        <begin position="84"/>
        <end position="96"/>
    </location>
</feature>
<feature type="region of interest" description="Disordered" evidence="1">
    <location>
        <begin position="65"/>
        <end position="96"/>
    </location>
</feature>
<feature type="region of interest" description="Disordered" evidence="1">
    <location>
        <begin position="189"/>
        <end position="217"/>
    </location>
</feature>
<protein>
    <submittedName>
        <fullName evidence="2">Uncharacterized protein</fullName>
    </submittedName>
</protein>
<feature type="compositionally biased region" description="Polar residues" evidence="1">
    <location>
        <begin position="199"/>
        <end position="217"/>
    </location>
</feature>
<comment type="caution">
    <text evidence="2">The sequence shown here is derived from an EMBL/GenBank/DDBJ whole genome shotgun (WGS) entry which is preliminary data.</text>
</comment>
<dbReference type="Proteomes" id="UP000765509">
    <property type="component" value="Unassembled WGS sequence"/>
</dbReference>
<gene>
    <name evidence="2" type="ORF">O181_066502</name>
</gene>
<organism evidence="2 3">
    <name type="scientific">Austropuccinia psidii MF-1</name>
    <dbReference type="NCBI Taxonomy" id="1389203"/>
    <lineage>
        <taxon>Eukaryota</taxon>
        <taxon>Fungi</taxon>
        <taxon>Dikarya</taxon>
        <taxon>Basidiomycota</taxon>
        <taxon>Pucciniomycotina</taxon>
        <taxon>Pucciniomycetes</taxon>
        <taxon>Pucciniales</taxon>
        <taxon>Sphaerophragmiaceae</taxon>
        <taxon>Austropuccinia</taxon>
    </lineage>
</organism>
<name>A0A9Q3EZ75_9BASI</name>
<accession>A0A9Q3EZ75</accession>
<dbReference type="EMBL" id="AVOT02032937">
    <property type="protein sequence ID" value="MBW0526787.1"/>
    <property type="molecule type" value="Genomic_DNA"/>
</dbReference>
<sequence length="217" mass="24432">MVKQENIETASTVPSIIPARTVNSDHNITVIITQNNQQEQIYFKLISLDISNTLQRAKNLANNQEPTITPQAAPKKGHRCDYGRSQSVKEGQGSVDDSQINKLCHSENYNIVLPSNRADTTTRRLSGYMKIQPEGVQQCISAQRVPDPCRYVEKLHEIFPDCEKIPGQFQHLQVAQWMASIDGREGHDAFHSRMEEEQPSTTQASAKNSPSSQKQKF</sequence>
<reference evidence="2" key="1">
    <citation type="submission" date="2021-03" db="EMBL/GenBank/DDBJ databases">
        <title>Draft genome sequence of rust myrtle Austropuccinia psidii MF-1, a brazilian biotype.</title>
        <authorList>
            <person name="Quecine M.C."/>
            <person name="Pachon D.M.R."/>
            <person name="Bonatelli M.L."/>
            <person name="Correr F.H."/>
            <person name="Franceschini L.M."/>
            <person name="Leite T.F."/>
            <person name="Margarido G.R.A."/>
            <person name="Almeida C.A."/>
            <person name="Ferrarezi J.A."/>
            <person name="Labate C.A."/>
        </authorList>
    </citation>
    <scope>NUCLEOTIDE SEQUENCE</scope>
    <source>
        <strain evidence="2">MF-1</strain>
    </source>
</reference>
<dbReference type="AlphaFoldDB" id="A0A9Q3EZ75"/>
<evidence type="ECO:0000313" key="2">
    <source>
        <dbReference type="EMBL" id="MBW0526787.1"/>
    </source>
</evidence>